<evidence type="ECO:0000259" key="3">
    <source>
        <dbReference type="PROSITE" id="PS50977"/>
    </source>
</evidence>
<dbReference type="Proteomes" id="UP000030647">
    <property type="component" value="Unassembled WGS sequence"/>
</dbReference>
<dbReference type="Pfam" id="PF00440">
    <property type="entry name" value="TetR_N"/>
    <property type="match status" value="1"/>
</dbReference>
<dbReference type="SUPFAM" id="SSF46689">
    <property type="entry name" value="Homeodomain-like"/>
    <property type="match status" value="1"/>
</dbReference>
<dbReference type="Gene3D" id="1.10.357.10">
    <property type="entry name" value="Tetracycline Repressor, domain 2"/>
    <property type="match status" value="1"/>
</dbReference>
<feature type="DNA-binding region" description="H-T-H motif" evidence="2">
    <location>
        <begin position="32"/>
        <end position="51"/>
    </location>
</feature>
<dbReference type="PROSITE" id="PS50977">
    <property type="entry name" value="HTH_TETR_2"/>
    <property type="match status" value="1"/>
</dbReference>
<accession>U4TL90</accession>
<dbReference type="InterPro" id="IPR001647">
    <property type="entry name" value="HTH_TetR"/>
</dbReference>
<keyword evidence="5" id="KW-1185">Reference proteome</keyword>
<evidence type="ECO:0000313" key="5">
    <source>
        <dbReference type="Proteomes" id="UP000030647"/>
    </source>
</evidence>
<dbReference type="HOGENOM" id="CLU_069356_12_8_9"/>
<dbReference type="RefSeq" id="WP_022528983.1">
    <property type="nucleotide sequence ID" value="NZ_KI271585.1"/>
</dbReference>
<proteinExistence type="predicted"/>
<feature type="domain" description="HTH tetR-type" evidence="3">
    <location>
        <begin position="9"/>
        <end position="69"/>
    </location>
</feature>
<keyword evidence="1 2" id="KW-0238">DNA-binding</keyword>
<reference evidence="5" key="1">
    <citation type="journal article" date="2013" name="Genome Announc.">
        <title>Whole-Genome Sequencing of Lactobacillus shenzhenensis Strain LY-73T.</title>
        <authorList>
            <person name="Lin Z."/>
            <person name="Liu Z."/>
            <person name="Yang R."/>
            <person name="Zou Y."/>
            <person name="Wan D."/>
            <person name="Chen J."/>
            <person name="Guo M."/>
            <person name="Zhao J."/>
            <person name="Fang C."/>
            <person name="Yang R."/>
            <person name="Liu F."/>
        </authorList>
    </citation>
    <scope>NUCLEOTIDE SEQUENCE [LARGE SCALE GENOMIC DNA]</scope>
    <source>
        <strain evidence="5">LY-73</strain>
    </source>
</reference>
<dbReference type="OrthoDB" id="9814200at2"/>
<dbReference type="STRING" id="1231336.L248_2317"/>
<dbReference type="InterPro" id="IPR050109">
    <property type="entry name" value="HTH-type_TetR-like_transc_reg"/>
</dbReference>
<evidence type="ECO:0000256" key="2">
    <source>
        <dbReference type="PROSITE-ProRule" id="PRU00335"/>
    </source>
</evidence>
<dbReference type="PRINTS" id="PR00455">
    <property type="entry name" value="HTHTETR"/>
</dbReference>
<dbReference type="GO" id="GO:0003677">
    <property type="term" value="F:DNA binding"/>
    <property type="evidence" value="ECO:0007669"/>
    <property type="project" value="UniProtKB-UniRule"/>
</dbReference>
<dbReference type="GO" id="GO:0006355">
    <property type="term" value="P:regulation of DNA-templated transcription"/>
    <property type="evidence" value="ECO:0007669"/>
    <property type="project" value="UniProtKB-ARBA"/>
</dbReference>
<protein>
    <recommendedName>
        <fullName evidence="3">HTH tetR-type domain-containing protein</fullName>
    </recommendedName>
</protein>
<dbReference type="EMBL" id="KI271585">
    <property type="protein sequence ID" value="ERL65631.1"/>
    <property type="molecule type" value="Genomic_DNA"/>
</dbReference>
<dbReference type="AlphaFoldDB" id="U4TL90"/>
<sequence length="195" mass="21751">MNLREQQKRATTQNILHAAQKLFMTRGFLNVTTRAIAEAAHVQQPLIYHYFGTKEQLYLAVVGQVSQEMAALITQATSGPGSFAVKLERLGTQLTANNPMDLQLVLHDVFQFAPAAQQTVFQAWERGFLIPLDAFFAAYRQQIQPAYATRDVTLYFLNILSAFLQTPAIERPADRLSLTTALTMFRTGVEAGGEN</sequence>
<dbReference type="eggNOG" id="COG1309">
    <property type="taxonomic scope" value="Bacteria"/>
</dbReference>
<dbReference type="Gene3D" id="1.10.10.60">
    <property type="entry name" value="Homeodomain-like"/>
    <property type="match status" value="1"/>
</dbReference>
<dbReference type="InterPro" id="IPR023772">
    <property type="entry name" value="DNA-bd_HTH_TetR-type_CS"/>
</dbReference>
<evidence type="ECO:0000313" key="4">
    <source>
        <dbReference type="EMBL" id="ERL65631.1"/>
    </source>
</evidence>
<name>U4TL90_9LACO</name>
<dbReference type="PANTHER" id="PTHR30055">
    <property type="entry name" value="HTH-TYPE TRANSCRIPTIONAL REGULATOR RUTR"/>
    <property type="match status" value="1"/>
</dbReference>
<dbReference type="InterPro" id="IPR009057">
    <property type="entry name" value="Homeodomain-like_sf"/>
</dbReference>
<gene>
    <name evidence="4" type="ORF">L248_2317</name>
</gene>
<dbReference type="PROSITE" id="PS01081">
    <property type="entry name" value="HTH_TETR_1"/>
    <property type="match status" value="1"/>
</dbReference>
<organism evidence="4 5">
    <name type="scientific">Schleiferilactobacillus shenzhenensis LY-73</name>
    <dbReference type="NCBI Taxonomy" id="1231336"/>
    <lineage>
        <taxon>Bacteria</taxon>
        <taxon>Bacillati</taxon>
        <taxon>Bacillota</taxon>
        <taxon>Bacilli</taxon>
        <taxon>Lactobacillales</taxon>
        <taxon>Lactobacillaceae</taxon>
        <taxon>Schleiferilactobacillus</taxon>
    </lineage>
</organism>
<evidence type="ECO:0000256" key="1">
    <source>
        <dbReference type="ARBA" id="ARBA00023125"/>
    </source>
</evidence>